<dbReference type="EMBL" id="DTMF01000354">
    <property type="protein sequence ID" value="HGF35611.1"/>
    <property type="molecule type" value="Genomic_DNA"/>
</dbReference>
<feature type="domain" description="ABC-type transport auxiliary lipoprotein component" evidence="1">
    <location>
        <begin position="89"/>
        <end position="252"/>
    </location>
</feature>
<protein>
    <recommendedName>
        <fullName evidence="1">ABC-type transport auxiliary lipoprotein component domain-containing protein</fullName>
    </recommendedName>
</protein>
<name>A0A7C3ZDY7_9BACT</name>
<proteinExistence type="predicted"/>
<accession>A0A7C3ZDY7</accession>
<evidence type="ECO:0000313" key="2">
    <source>
        <dbReference type="EMBL" id="HGF35611.1"/>
    </source>
</evidence>
<organism evidence="2">
    <name type="scientific">Desulfobacca acetoxidans</name>
    <dbReference type="NCBI Taxonomy" id="60893"/>
    <lineage>
        <taxon>Bacteria</taxon>
        <taxon>Pseudomonadati</taxon>
        <taxon>Thermodesulfobacteriota</taxon>
        <taxon>Desulfobaccia</taxon>
        <taxon>Desulfobaccales</taxon>
        <taxon>Desulfobaccaceae</taxon>
        <taxon>Desulfobacca</taxon>
    </lineage>
</organism>
<sequence length="269" mass="29597">MPCWNGSTSDLRTFSSVRPPKAVLMNNPVKLGKPVGDAMNAGALNRKGLKVSGKRSSVGKPVACFGLMVLLTAASLSACGKPPALINRYVLDYPPPATARLSPLATAIKVELFSVAEALNRPEMVYKETPYQTGVYRYNRWRTDPGYLVTDYLTRDLRDSRLFKAVFPYDRSGSARFHLEGGVAEFQENDQPGPWKAALALNVTLLDTDQENIADRVVFQRNYQVQEPMLSKTPQGLAEAMSAALEKASKRIIEDVYRAVQGRLAQEAG</sequence>
<dbReference type="AlphaFoldDB" id="A0A7C3ZDY7"/>
<dbReference type="Pfam" id="PF03886">
    <property type="entry name" value="ABC_trans_aux"/>
    <property type="match status" value="1"/>
</dbReference>
<comment type="caution">
    <text evidence="2">The sequence shown here is derived from an EMBL/GenBank/DDBJ whole genome shotgun (WGS) entry which is preliminary data.</text>
</comment>
<reference evidence="2" key="1">
    <citation type="journal article" date="2020" name="mSystems">
        <title>Genome- and Community-Level Interaction Insights into Carbon Utilization and Element Cycling Functions of Hydrothermarchaeota in Hydrothermal Sediment.</title>
        <authorList>
            <person name="Zhou Z."/>
            <person name="Liu Y."/>
            <person name="Xu W."/>
            <person name="Pan J."/>
            <person name="Luo Z.H."/>
            <person name="Li M."/>
        </authorList>
    </citation>
    <scope>NUCLEOTIDE SEQUENCE [LARGE SCALE GENOMIC DNA]</scope>
    <source>
        <strain evidence="2">SpSt-897</strain>
    </source>
</reference>
<gene>
    <name evidence="2" type="ORF">ENW96_14730</name>
</gene>
<evidence type="ECO:0000259" key="1">
    <source>
        <dbReference type="Pfam" id="PF03886"/>
    </source>
</evidence>
<dbReference type="InterPro" id="IPR005586">
    <property type="entry name" value="ABC_trans_aux"/>
</dbReference>
<dbReference type="Gene3D" id="3.40.50.10610">
    <property type="entry name" value="ABC-type transport auxiliary lipoprotein component"/>
    <property type="match status" value="1"/>
</dbReference>
<dbReference type="SUPFAM" id="SSF159594">
    <property type="entry name" value="XCC0632-like"/>
    <property type="match status" value="1"/>
</dbReference>